<dbReference type="InterPro" id="IPR028098">
    <property type="entry name" value="Glyco_trans_4-like_N"/>
</dbReference>
<dbReference type="GO" id="GO:0016757">
    <property type="term" value="F:glycosyltransferase activity"/>
    <property type="evidence" value="ECO:0007669"/>
    <property type="project" value="UniProtKB-KW"/>
</dbReference>
<name>A0A4P2QZB9_SORCE</name>
<organism evidence="3 4">
    <name type="scientific">Sorangium cellulosum</name>
    <name type="common">Polyangium cellulosum</name>
    <dbReference type="NCBI Taxonomy" id="56"/>
    <lineage>
        <taxon>Bacteria</taxon>
        <taxon>Pseudomonadati</taxon>
        <taxon>Myxococcota</taxon>
        <taxon>Polyangia</taxon>
        <taxon>Polyangiales</taxon>
        <taxon>Polyangiaceae</taxon>
        <taxon>Sorangium</taxon>
    </lineage>
</organism>
<evidence type="ECO:0000259" key="1">
    <source>
        <dbReference type="Pfam" id="PF00534"/>
    </source>
</evidence>
<dbReference type="PANTHER" id="PTHR12526:SF595">
    <property type="entry name" value="BLL5217 PROTEIN"/>
    <property type="match status" value="1"/>
</dbReference>
<feature type="domain" description="Glycosyl transferase family 1" evidence="1">
    <location>
        <begin position="166"/>
        <end position="301"/>
    </location>
</feature>
<feature type="domain" description="Glycosyltransferase subfamily 4-like N-terminal" evidence="2">
    <location>
        <begin position="18"/>
        <end position="116"/>
    </location>
</feature>
<keyword evidence="3" id="KW-0808">Transferase</keyword>
<dbReference type="Pfam" id="PF00534">
    <property type="entry name" value="Glycos_transf_1"/>
    <property type="match status" value="1"/>
</dbReference>
<dbReference type="EC" id="2.4.1.-" evidence="3"/>
<evidence type="ECO:0000259" key="2">
    <source>
        <dbReference type="Pfam" id="PF13439"/>
    </source>
</evidence>
<evidence type="ECO:0000313" key="4">
    <source>
        <dbReference type="Proteomes" id="UP000295497"/>
    </source>
</evidence>
<dbReference type="AlphaFoldDB" id="A0A4P2QZB9"/>
<dbReference type="CDD" id="cd03802">
    <property type="entry name" value="GT4_AviGT4-like"/>
    <property type="match status" value="1"/>
</dbReference>
<dbReference type="PANTHER" id="PTHR12526">
    <property type="entry name" value="GLYCOSYLTRANSFERASE"/>
    <property type="match status" value="1"/>
</dbReference>
<dbReference type="InterPro" id="IPR001296">
    <property type="entry name" value="Glyco_trans_1"/>
</dbReference>
<dbReference type="RefSeq" id="WP_129578880.1">
    <property type="nucleotide sequence ID" value="NZ_CP012672.1"/>
</dbReference>
<dbReference type="EMBL" id="CP012672">
    <property type="protein sequence ID" value="AUX35954.1"/>
    <property type="molecule type" value="Genomic_DNA"/>
</dbReference>
<dbReference type="SUPFAM" id="SSF53756">
    <property type="entry name" value="UDP-Glycosyltransferase/glycogen phosphorylase"/>
    <property type="match status" value="1"/>
</dbReference>
<evidence type="ECO:0000313" key="3">
    <source>
        <dbReference type="EMBL" id="AUX35954.1"/>
    </source>
</evidence>
<accession>A0A4P2QZB9</accession>
<protein>
    <submittedName>
        <fullName evidence="3">Glycosyl transferase</fullName>
        <ecNumber evidence="3">2.4.1.-</ecNumber>
    </submittedName>
</protein>
<reference evidence="3 4" key="1">
    <citation type="submission" date="2015-09" db="EMBL/GenBank/DDBJ databases">
        <title>Sorangium comparison.</title>
        <authorList>
            <person name="Zaburannyi N."/>
            <person name="Bunk B."/>
            <person name="Overmann J."/>
            <person name="Mueller R."/>
        </authorList>
    </citation>
    <scope>NUCLEOTIDE SEQUENCE [LARGE SCALE GENOMIC DNA]</scope>
    <source>
        <strain evidence="3 4">So ce836</strain>
    </source>
</reference>
<sequence length="348" mass="38142">MRVAIISTPFIRVPPSGYGGTELFCYELAEGLSARGHEVTLFATGDSSVACRRRSLYASPCWPPTPEDEVNHVAWAVSEIAREDRFDLVHLNSPIAVPFTRFLRVPAVHTLHHASCVESSRIYAQHPEVAYVAISERQRSLEIALPRSCVIHHGVAPARYPTSLSDEGYLAHLGRYAEEKGTHLALDIARAAGMQLRLAGRAHPKDHLYYLREVAPRLRESGASELGEMDHERKVALLRGARALLCPLQWEEPFGLIAIEAMLCGTPVLGFRRGSFPEIVDEGITGFLAAPGDAARLAALAAGLARFDRAACARRARERFSSAVMVGRYEALYRAVSGPRRAQGSRAA</sequence>
<dbReference type="Pfam" id="PF13439">
    <property type="entry name" value="Glyco_transf_4"/>
    <property type="match status" value="1"/>
</dbReference>
<gene>
    <name evidence="3" type="ORF">SOCE836_081560</name>
</gene>
<dbReference type="Proteomes" id="UP000295497">
    <property type="component" value="Chromosome"/>
</dbReference>
<keyword evidence="3" id="KW-0328">Glycosyltransferase</keyword>
<proteinExistence type="predicted"/>
<dbReference type="Gene3D" id="3.40.50.2000">
    <property type="entry name" value="Glycogen Phosphorylase B"/>
    <property type="match status" value="2"/>
</dbReference>